<accession>A0ACB7XLQ9</accession>
<protein>
    <submittedName>
        <fullName evidence="1">Uncharacterized protein</fullName>
    </submittedName>
</protein>
<reference evidence="1 2" key="1">
    <citation type="journal article" date="2021" name="Hortic Res">
        <title>High-quality reference genome and annotation aids understanding of berry development for evergreen blueberry (Vaccinium darrowii).</title>
        <authorList>
            <person name="Yu J."/>
            <person name="Hulse-Kemp A.M."/>
            <person name="Babiker E."/>
            <person name="Staton M."/>
        </authorList>
    </citation>
    <scope>NUCLEOTIDE SEQUENCE [LARGE SCALE GENOMIC DNA]</scope>
    <source>
        <strain evidence="2">cv. NJ 8807/NJ 8810</strain>
        <tissue evidence="1">Young leaf</tissue>
    </source>
</reference>
<keyword evidence="2" id="KW-1185">Reference proteome</keyword>
<dbReference type="Proteomes" id="UP000828048">
    <property type="component" value="Chromosome 10"/>
</dbReference>
<evidence type="ECO:0000313" key="2">
    <source>
        <dbReference type="Proteomes" id="UP000828048"/>
    </source>
</evidence>
<name>A0ACB7XLQ9_9ERIC</name>
<proteinExistence type="predicted"/>
<organism evidence="1 2">
    <name type="scientific">Vaccinium darrowii</name>
    <dbReference type="NCBI Taxonomy" id="229202"/>
    <lineage>
        <taxon>Eukaryota</taxon>
        <taxon>Viridiplantae</taxon>
        <taxon>Streptophyta</taxon>
        <taxon>Embryophyta</taxon>
        <taxon>Tracheophyta</taxon>
        <taxon>Spermatophyta</taxon>
        <taxon>Magnoliopsida</taxon>
        <taxon>eudicotyledons</taxon>
        <taxon>Gunneridae</taxon>
        <taxon>Pentapetalae</taxon>
        <taxon>asterids</taxon>
        <taxon>Ericales</taxon>
        <taxon>Ericaceae</taxon>
        <taxon>Vaccinioideae</taxon>
        <taxon>Vaccinieae</taxon>
        <taxon>Vaccinium</taxon>
    </lineage>
</organism>
<sequence>MVRLLPEVEVEVEREREAGGGEGAGGAAGRGGIENDLSKQLYLRMFPEISSASHVIEVKNRLEPAGVGPQNSIEWESMKRDHRNYVSISVYFGQGRPVYSAKGMRFRTGHPRSPIGIGSDSRDDFEAGHECTDSAFIWTYTSISSGSASHTFESWGDYSSIHMTLRSLTHWEDAHWSTGNKVERFSSPRRASKDSIMDKPCAEQLESVTKNISSDNSESCISQNLSSSSWTDAQRCMSLYFAMCTEKHSLFREIFCVYKSTSNTVKQAIHCQIPILVLTIGSSSELLETISDPPTGSEHLLMQDVEILDPMLSYLPKDEVLLIFPRLVYLPLDKFQAALGRILQVEQIPLPLLFMRTVLQAIGAFPALVREQIAD</sequence>
<dbReference type="EMBL" id="CM037160">
    <property type="protein sequence ID" value="KAH7841468.1"/>
    <property type="molecule type" value="Genomic_DNA"/>
</dbReference>
<comment type="caution">
    <text evidence="1">The sequence shown here is derived from an EMBL/GenBank/DDBJ whole genome shotgun (WGS) entry which is preliminary data.</text>
</comment>
<evidence type="ECO:0000313" key="1">
    <source>
        <dbReference type="EMBL" id="KAH7841468.1"/>
    </source>
</evidence>
<gene>
    <name evidence="1" type="ORF">Vadar_030214</name>
</gene>